<accession>A0A4R8VA58</accession>
<sequence>MNRPITALFAALEALLVVGIGIGIPLVPLTFLWAFQYGLQLDWTVFWRASVDTWLIGHGADVTLTLDPVTAHIVGFPDAGAPFVLSIAALGIALLTALLAVRAGRRIAETPYVRLGTIIAILVFAGLAVGATVSAVHRFARPSLWQGALLPTLVFAVGLLIGVGIARRRLDRMPGRVPGRSPVREWWASRPDAVRAVVGQSLRGGVAAVAMVLMVSGLLLAVMILVDYGRIIALYEGIHSGVLGGIAVTLAEFAFLPNLVVWCAAWLVGPGFAIGAGSSVGPLGTSLGPLPAIPIFGAIPTGDFAFGFLGLLVPVVAGFLVGVFVRPAVLRVVGERASLLALTGLGVGIAGGILLGLLAWFSGGAAGPGRLADVGPDAFQVGLWAALEFAVPAIIGLMVGRPPRSK</sequence>
<keyword evidence="2" id="KW-1185">Reference proteome</keyword>
<dbReference type="Pfam" id="PF19877">
    <property type="entry name" value="DUF6350"/>
    <property type="match status" value="1"/>
</dbReference>
<gene>
    <name evidence="1" type="ORF">E3N84_06015</name>
</gene>
<proteinExistence type="predicted"/>
<comment type="caution">
    <text evidence="1">The sequence shown here is derived from an EMBL/GenBank/DDBJ whole genome shotgun (WGS) entry which is preliminary data.</text>
</comment>
<name>A0A4R8VA58_9MICO</name>
<evidence type="ECO:0000313" key="1">
    <source>
        <dbReference type="EMBL" id="TFB79633.1"/>
    </source>
</evidence>
<protein>
    <recommendedName>
        <fullName evidence="3">Integral membrane protein</fullName>
    </recommendedName>
</protein>
<evidence type="ECO:0008006" key="3">
    <source>
        <dbReference type="Google" id="ProtNLM"/>
    </source>
</evidence>
<evidence type="ECO:0000313" key="2">
    <source>
        <dbReference type="Proteomes" id="UP000298488"/>
    </source>
</evidence>
<dbReference type="Proteomes" id="UP000298488">
    <property type="component" value="Unassembled WGS sequence"/>
</dbReference>
<organism evidence="1 2">
    <name type="scientific">Terrimesophilobacter mesophilus</name>
    <dbReference type="NCBI Taxonomy" id="433647"/>
    <lineage>
        <taxon>Bacteria</taxon>
        <taxon>Bacillati</taxon>
        <taxon>Actinomycetota</taxon>
        <taxon>Actinomycetes</taxon>
        <taxon>Micrococcales</taxon>
        <taxon>Microbacteriaceae</taxon>
        <taxon>Terrimesophilobacter</taxon>
    </lineage>
</organism>
<dbReference type="AlphaFoldDB" id="A0A4R8VA58"/>
<dbReference type="RefSeq" id="WP_104095506.1">
    <property type="nucleotide sequence ID" value="NZ_JACHBP010000001.1"/>
</dbReference>
<dbReference type="OrthoDB" id="3742900at2"/>
<dbReference type="EMBL" id="SOFI01000003">
    <property type="protein sequence ID" value="TFB79633.1"/>
    <property type="molecule type" value="Genomic_DNA"/>
</dbReference>
<dbReference type="InterPro" id="IPR045931">
    <property type="entry name" value="DUF6350"/>
</dbReference>
<reference evidence="1 2" key="1">
    <citation type="submission" date="2019-03" db="EMBL/GenBank/DDBJ databases">
        <title>Genomics of glacier-inhabiting Cryobacterium strains.</title>
        <authorList>
            <person name="Liu Q."/>
            <person name="Xin Y.-H."/>
        </authorList>
    </citation>
    <scope>NUCLEOTIDE SEQUENCE [LARGE SCALE GENOMIC DNA]</scope>
    <source>
        <strain evidence="1 2">CGMCC 1.10440</strain>
    </source>
</reference>